<keyword evidence="5 15" id="KW-0945">Host-virus interaction</keyword>
<dbReference type="GO" id="GO:0042025">
    <property type="term" value="C:host cell nucleus"/>
    <property type="evidence" value="ECO:0007669"/>
    <property type="project" value="UniProtKB-SubCell"/>
</dbReference>
<dbReference type="EMBL" id="U85660">
    <property type="protein sequence ID" value="AAB61645.1"/>
    <property type="molecule type" value="Genomic_DNA"/>
</dbReference>
<keyword evidence="8 15" id="KW-0426">Late protein</keyword>
<dbReference type="GO" id="GO:0043657">
    <property type="term" value="C:host cell"/>
    <property type="evidence" value="ECO:0007669"/>
    <property type="project" value="GOC"/>
</dbReference>
<keyword evidence="9 15" id="KW-1177">Microtubular inwards viral transport</keyword>
<dbReference type="GO" id="GO:0075732">
    <property type="term" value="P:viral penetration into host nucleus"/>
    <property type="evidence" value="ECO:0007669"/>
    <property type="project" value="UniProtKB-KW"/>
</dbReference>
<keyword evidence="10" id="KW-1039">Host endosome</keyword>
<organismHost>
    <name type="scientific">Homo sapiens</name>
    <name type="common">Human</name>
    <dbReference type="NCBI Taxonomy" id="9606"/>
</organismHost>
<evidence type="ECO:0000256" key="7">
    <source>
        <dbReference type="ARBA" id="ARBA00022844"/>
    </source>
</evidence>
<dbReference type="GO" id="GO:0046718">
    <property type="term" value="P:symbiont entry into host cell"/>
    <property type="evidence" value="ECO:0007669"/>
    <property type="project" value="UniProtKB-KW"/>
</dbReference>
<comment type="PTM">
    <text evidence="15">Highly phosphorylated.</text>
</comment>
<evidence type="ECO:0000256" key="9">
    <source>
        <dbReference type="ARBA" id="ARBA00022952"/>
    </source>
</evidence>
<name>O40622_HPVR7</name>
<keyword evidence="12 15" id="KW-0238">DNA-binding</keyword>
<evidence type="ECO:0000256" key="4">
    <source>
        <dbReference type="ARBA" id="ARBA00022562"/>
    </source>
</evidence>
<evidence type="ECO:0000256" key="2">
    <source>
        <dbReference type="ARBA" id="ARBA00022553"/>
    </source>
</evidence>
<dbReference type="GO" id="GO:0003677">
    <property type="term" value="F:DNA binding"/>
    <property type="evidence" value="ECO:0007669"/>
    <property type="project" value="UniProtKB-UniRule"/>
</dbReference>
<evidence type="ECO:0000256" key="5">
    <source>
        <dbReference type="ARBA" id="ARBA00022581"/>
    </source>
</evidence>
<comment type="subunit">
    <text evidence="15">Interacts with major capsid protein L1. Interacts with E2; this interaction inhibits E2 transcriptional activity but not the DNA replication function E2. Interacts with host HSPA8; this interaction is required for L2 nuclear translocation. Interacts with host importins KPNB2 and KPNB3. Forms a complex with importin alpha2-beta1 heterodimers via interaction with the importin alpha2 adapter. Interacts with host DYNLT1; this interaction is essential for virus intracellular transport during entry. Interacts (via C-terminus) with host retromer subunits VPS35 AND VPS29.</text>
</comment>
<reference evidence="16" key="1">
    <citation type="journal article" date="1997" name="J. Invest. Dermatol.">
        <title>Human papillomavirus DNA in non-melanoma skin cancers of a renal transplant recipient: detection of a new sequence related to epidermodysplasia verruciformis associated types.</title>
        <authorList>
            <person name="Hopfl R."/>
            <person name="Bens G."/>
            <person name="Wieland U."/>
            <person name="Petter A."/>
            <person name="Zelger B."/>
            <person name="Fritsch P."/>
            <person name="Pfister H."/>
        </authorList>
    </citation>
    <scope>NUCLEOTIDE SEQUENCE [LARGE SCALE GENOMIC DNA]</scope>
    <source>
        <strain evidence="16">RTRX7</strain>
    </source>
</reference>
<evidence type="ECO:0000256" key="3">
    <source>
        <dbReference type="ARBA" id="ARBA00022561"/>
    </source>
</evidence>
<evidence type="ECO:0000256" key="8">
    <source>
        <dbReference type="ARBA" id="ARBA00022921"/>
    </source>
</evidence>
<dbReference type="Pfam" id="PF00513">
    <property type="entry name" value="Late_protein_L2"/>
    <property type="match status" value="1"/>
</dbReference>
<evidence type="ECO:0000256" key="11">
    <source>
        <dbReference type="ARBA" id="ARBA00023120"/>
    </source>
</evidence>
<keyword evidence="7 15" id="KW-0946">Virion</keyword>
<keyword evidence="11 15" id="KW-1176">Cytoplasmic inwards viral transport</keyword>
<evidence type="ECO:0000256" key="13">
    <source>
        <dbReference type="ARBA" id="ARBA00023157"/>
    </source>
</evidence>
<dbReference type="GO" id="GO:0075521">
    <property type="term" value="P:microtubule-dependent intracellular transport of viral material towards nucleus"/>
    <property type="evidence" value="ECO:0007669"/>
    <property type="project" value="UniProtKB-UniRule"/>
</dbReference>
<feature type="disulfide bond" evidence="15">
    <location>
        <begin position="22"/>
        <end position="28"/>
    </location>
</feature>
<dbReference type="GO" id="GO:0005198">
    <property type="term" value="F:structural molecule activity"/>
    <property type="evidence" value="ECO:0007669"/>
    <property type="project" value="UniProtKB-UniRule"/>
</dbReference>
<keyword evidence="14 15" id="KW-1160">Virus entry into host cell</keyword>
<comment type="function">
    <text evidence="15">Minor protein of the capsid that localizes along the inner surface of the virion, within the central cavities beneath the L1 pentamers. Plays a role in capsid stabilization through interaction with the major capsid protein L1. Once the virion enters the host cell, L2 escorts the genomic DNA into the nucleus by promoting escape from the endosomal compartments and traffic through the host Golgi network. Mechanistically, the C-terminus of L2 possesses a cell-penetrating peptide that protudes from the host endosome, interacts with host cytoplasmic retromer cargo and thereby mediates the capsid delivery to the host trans-Golgi network. Plays a role through its interaction with host dynein in the intracellular microtubule-dependent transport of viral capsid toward the nucleus. Mediates the viral genome import into the nucleus through binding to host importins. Once within the nucleus, L2 localizes viral genomes to host PML bodies in order to activate early gene expression for establishment of infection. Later on, promotes late gene expression by interacting with the viral E2 protein and by inhibiting its transcriptional activation functions. During virion assembly, encapsidates the genome by direct interaction with the viral DNA.</text>
</comment>
<gene>
    <name evidence="15" type="primary">L2</name>
</gene>
<evidence type="ECO:0000256" key="1">
    <source>
        <dbReference type="ARBA" id="ARBA00022524"/>
    </source>
</evidence>
<evidence type="ECO:0000256" key="15">
    <source>
        <dbReference type="HAMAP-Rule" id="MF_04003"/>
    </source>
</evidence>
<evidence type="ECO:0000313" key="16">
    <source>
        <dbReference type="EMBL" id="AAB61645.1"/>
    </source>
</evidence>
<keyword evidence="2 15" id="KW-0597">Phosphoprotein</keyword>
<proteinExistence type="inferred from homology"/>
<sequence>MVRAKRVKRVKRDSVTHIYQTCKQAGTCPPDVLNKVEQTTVADNILKYGSAGVFFGGLGIGTGRGTGGVTGYTPLSEGPGIRVGGTPTVVRPSLVPESIGPADLLPIDTINPVESTASSVVPLTESSAADLLPGEVETIAEIHPVPEGPIVDSPVVTTSRGSSAILEVAPEPTPPTRVRVARTQYHNPSFQILTESTPTQGESSLADHILVTSGSGGQTIGGNVTDIIELQELPSRYSFEIEEPTPPRRSSTPLQRALSIGRRRGPSLTNRRLVQQVQVDNPLFVSRPSKLVRFAFDNPVFEEDVTNIFEQDVDTFEEPPDRDFLDIRKLGRPQYSTTPAGYVRVSRLGTRATIRTRSGAQIGSQVHFYRDLSSIDSEDPIELQLLGQHSGDATIIQGTVESTFIDMDTAENPLSESIEAHSNDLLLDEAVEDFSGSQLVIGNRRSTTSYTVPWFETTRNSSYYVQDTQGYYVAYPESRDTAEIIYPTPDIPVVVIHTHDSSGDFYLHPSLRRARVRENICDLLTDGCVAFG</sequence>
<accession>O40622</accession>
<evidence type="ECO:0000256" key="6">
    <source>
        <dbReference type="ARBA" id="ARBA00022812"/>
    </source>
</evidence>
<keyword evidence="13 15" id="KW-1015">Disulfide bond</keyword>
<evidence type="ECO:0000256" key="12">
    <source>
        <dbReference type="ARBA" id="ARBA00023125"/>
    </source>
</evidence>
<comment type="caution">
    <text evidence="15">Lacks conserved residue(s) required for the propagation of feature annotation.</text>
</comment>
<keyword evidence="3 15" id="KW-0167">Capsid protein</keyword>
<protein>
    <recommendedName>
        <fullName evidence="15">Minor capsid protein L2</fullName>
    </recommendedName>
</protein>
<keyword evidence="1 15" id="KW-1163">Viral penetration into host nucleus</keyword>
<organism evidence="16">
    <name type="scientific">Human papillomavirus type RTRX7</name>
    <dbReference type="NCBI Taxonomy" id="79691"/>
    <lineage>
        <taxon>Viruses</taxon>
        <taxon>Monodnaviria</taxon>
        <taxon>Shotokuvirae</taxon>
        <taxon>Cossaviricota</taxon>
        <taxon>Papovaviricetes</taxon>
        <taxon>Zurhausenvirales</taxon>
        <taxon>Papillomaviridae</taxon>
        <taxon>Firstpapillomavirinae</taxon>
        <taxon>Betapapillomavirus</taxon>
        <taxon>Betapapillomavirus 1</taxon>
    </lineage>
</organism>
<keyword evidence="6" id="KW-1040">Host Golgi apparatus</keyword>
<comment type="subcellular location">
    <subcellularLocation>
        <location evidence="15">Virion</location>
    </subcellularLocation>
    <subcellularLocation>
        <location evidence="15">Host nucleus</location>
    </subcellularLocation>
</comment>
<dbReference type="Proteomes" id="UP000126247">
    <property type="component" value="Segment"/>
</dbReference>
<comment type="similarity">
    <text evidence="15">Belongs to the papillomaviridae L2 protein family.</text>
</comment>
<evidence type="ECO:0000256" key="10">
    <source>
        <dbReference type="ARBA" id="ARBA00023046"/>
    </source>
</evidence>
<dbReference type="HAMAP" id="MF_04003">
    <property type="entry name" value="PPV_L2"/>
    <property type="match status" value="1"/>
</dbReference>
<keyword evidence="4 15" id="KW-1048">Host nucleus</keyword>
<dbReference type="GO" id="GO:0019028">
    <property type="term" value="C:viral capsid"/>
    <property type="evidence" value="ECO:0007669"/>
    <property type="project" value="UniProtKB-UniRule"/>
</dbReference>
<dbReference type="InterPro" id="IPR000784">
    <property type="entry name" value="Late_L2"/>
</dbReference>
<evidence type="ECO:0000256" key="14">
    <source>
        <dbReference type="ARBA" id="ARBA00023296"/>
    </source>
</evidence>